<dbReference type="InterPro" id="IPR050109">
    <property type="entry name" value="HTH-type_TetR-like_transc_reg"/>
</dbReference>
<keyword evidence="1" id="KW-0238">DNA-binding</keyword>
<evidence type="ECO:0000313" key="3">
    <source>
        <dbReference type="EMBL" id="CUS42734.1"/>
    </source>
</evidence>
<dbReference type="PANTHER" id="PTHR30055">
    <property type="entry name" value="HTH-TYPE TRANSCRIPTIONAL REGULATOR RUTR"/>
    <property type="match status" value="1"/>
</dbReference>
<dbReference type="PANTHER" id="PTHR30055:SF226">
    <property type="entry name" value="HTH-TYPE TRANSCRIPTIONAL REGULATOR PKSA"/>
    <property type="match status" value="1"/>
</dbReference>
<dbReference type="InterPro" id="IPR041490">
    <property type="entry name" value="KstR2_TetR_C"/>
</dbReference>
<gene>
    <name evidence="3" type="ORF">MGWOODY_Tha1112</name>
</gene>
<dbReference type="EMBL" id="CZQC01000070">
    <property type="protein sequence ID" value="CUS42734.1"/>
    <property type="molecule type" value="Genomic_DNA"/>
</dbReference>
<name>A0A160TH77_9ZZZZ</name>
<dbReference type="GO" id="GO:0003700">
    <property type="term" value="F:DNA-binding transcription factor activity"/>
    <property type="evidence" value="ECO:0007669"/>
    <property type="project" value="TreeGrafter"/>
</dbReference>
<evidence type="ECO:0000256" key="1">
    <source>
        <dbReference type="ARBA" id="ARBA00023125"/>
    </source>
</evidence>
<dbReference type="SUPFAM" id="SSF46689">
    <property type="entry name" value="Homeodomain-like"/>
    <property type="match status" value="1"/>
</dbReference>
<dbReference type="SUPFAM" id="SSF48498">
    <property type="entry name" value="Tetracyclin repressor-like, C-terminal domain"/>
    <property type="match status" value="1"/>
</dbReference>
<dbReference type="InterPro" id="IPR036271">
    <property type="entry name" value="Tet_transcr_reg_TetR-rel_C_sf"/>
</dbReference>
<sequence>MDTDRKANTYQRLIKGARELVAEGGFAAAKLDAAAERALVEFDLAQRYFADNLSLAVEVFRYATQHEVNMVFQASEADGNNDTVTDRLERAVYTYTRRALRAPRMAYSLIAEPVDPSVEVERLKYRLAYAEIFEDLIRDGIRTGEFTHQNPSVSAAALVGLLAEALIGPLFPVQGDNPDITASLDARRAMPVDQQIELTGLLCAISLRAIGAIPKDLPEPSSNNDS</sequence>
<organism evidence="3">
    <name type="scientific">hydrothermal vent metagenome</name>
    <dbReference type="NCBI Taxonomy" id="652676"/>
    <lineage>
        <taxon>unclassified sequences</taxon>
        <taxon>metagenomes</taxon>
        <taxon>ecological metagenomes</taxon>
    </lineage>
</organism>
<protein>
    <submittedName>
        <fullName evidence="3">Transcriptional regulator, TetR family</fullName>
    </submittedName>
</protein>
<feature type="domain" description="HTH-type transcriptional repressor KstR2 C-terminal" evidence="2">
    <location>
        <begin position="82"/>
        <end position="163"/>
    </location>
</feature>
<dbReference type="AlphaFoldDB" id="A0A160TH77"/>
<dbReference type="Pfam" id="PF17932">
    <property type="entry name" value="TetR_C_24"/>
    <property type="match status" value="1"/>
</dbReference>
<dbReference type="Gene3D" id="1.10.357.10">
    <property type="entry name" value="Tetracycline Repressor, domain 2"/>
    <property type="match status" value="1"/>
</dbReference>
<evidence type="ECO:0000259" key="2">
    <source>
        <dbReference type="Pfam" id="PF17932"/>
    </source>
</evidence>
<dbReference type="GO" id="GO:0000976">
    <property type="term" value="F:transcription cis-regulatory region binding"/>
    <property type="evidence" value="ECO:0007669"/>
    <property type="project" value="TreeGrafter"/>
</dbReference>
<reference evidence="3" key="1">
    <citation type="submission" date="2015-10" db="EMBL/GenBank/DDBJ databases">
        <authorList>
            <person name="Gilbert D.G."/>
        </authorList>
    </citation>
    <scope>NUCLEOTIDE SEQUENCE</scope>
</reference>
<accession>A0A160TH77</accession>
<dbReference type="Gene3D" id="1.10.10.60">
    <property type="entry name" value="Homeodomain-like"/>
    <property type="match status" value="1"/>
</dbReference>
<dbReference type="InterPro" id="IPR009057">
    <property type="entry name" value="Homeodomain-like_sf"/>
</dbReference>
<proteinExistence type="predicted"/>